<dbReference type="PANTHER" id="PTHR33692:SF1">
    <property type="entry name" value="RIBOSOME MATURATION FACTOR RIMM"/>
    <property type="match status" value="1"/>
</dbReference>
<dbReference type="KEGG" id="pcre:NCTC12858_01154"/>
<dbReference type="Pfam" id="PF24986">
    <property type="entry name" value="PRC_RimM"/>
    <property type="match status" value="1"/>
</dbReference>
<dbReference type="Proteomes" id="UP000249300">
    <property type="component" value="Chromosome 1"/>
</dbReference>
<keyword evidence="9" id="KW-1185">Reference proteome</keyword>
<keyword evidence="4 5" id="KW-0143">Chaperone</keyword>
<dbReference type="SUPFAM" id="SSF50346">
    <property type="entry name" value="PRC-barrel domain"/>
    <property type="match status" value="1"/>
</dbReference>
<feature type="domain" description="RimM N-terminal" evidence="6">
    <location>
        <begin position="22"/>
        <end position="104"/>
    </location>
</feature>
<dbReference type="GO" id="GO:0006364">
    <property type="term" value="P:rRNA processing"/>
    <property type="evidence" value="ECO:0007669"/>
    <property type="project" value="UniProtKB-UniRule"/>
</dbReference>
<sequence>MHLEHTSLAFLDPINQSDLLPVGRTLKPHALSGEIACELDIDPSALLEDESERFFLFIELDALPIPFRVLSYRSKRDLALLRFAEVNNSDEALRISGCKLYIQSKYIEDEAELNNPNRLLGYHIIDKKKNEVGEIVSVDESTINPLFELCLSSSKDKKVLVPAAKELIIEIDHSKKTIELNIPSGILDL</sequence>
<dbReference type="Pfam" id="PF01782">
    <property type="entry name" value="RimM"/>
    <property type="match status" value="1"/>
</dbReference>
<dbReference type="InterPro" id="IPR002676">
    <property type="entry name" value="RimM_N"/>
</dbReference>
<name>A0A0A2FJ16_9PORP</name>
<dbReference type="InterPro" id="IPR036976">
    <property type="entry name" value="RimM_N_sf"/>
</dbReference>
<gene>
    <name evidence="5 8" type="primary">rimM</name>
    <name evidence="8" type="ORF">NCTC12858_01154</name>
</gene>
<comment type="subcellular location">
    <subcellularLocation>
        <location evidence="5">Cytoplasm</location>
    </subcellularLocation>
</comment>
<evidence type="ECO:0000256" key="5">
    <source>
        <dbReference type="HAMAP-Rule" id="MF_00014"/>
    </source>
</evidence>
<dbReference type="HAMAP" id="MF_00014">
    <property type="entry name" value="Ribosome_mat_RimM"/>
    <property type="match status" value="1"/>
</dbReference>
<dbReference type="STRING" id="393921.HQ45_02365"/>
<dbReference type="InterPro" id="IPR011033">
    <property type="entry name" value="PRC_barrel-like_sf"/>
</dbReference>
<evidence type="ECO:0000256" key="1">
    <source>
        <dbReference type="ARBA" id="ARBA00022490"/>
    </source>
</evidence>
<dbReference type="PANTHER" id="PTHR33692">
    <property type="entry name" value="RIBOSOME MATURATION FACTOR RIMM"/>
    <property type="match status" value="1"/>
</dbReference>
<evidence type="ECO:0000313" key="9">
    <source>
        <dbReference type="Proteomes" id="UP000249300"/>
    </source>
</evidence>
<comment type="domain">
    <text evidence="5">The PRC barrel domain binds ribosomal protein uS19.</text>
</comment>
<dbReference type="SUPFAM" id="SSF50447">
    <property type="entry name" value="Translation proteins"/>
    <property type="match status" value="1"/>
</dbReference>
<dbReference type="InterPro" id="IPR009000">
    <property type="entry name" value="Transl_B-barrel_sf"/>
</dbReference>
<protein>
    <recommendedName>
        <fullName evidence="5">Ribosome maturation factor RimM</fullName>
    </recommendedName>
</protein>
<dbReference type="InterPro" id="IPR056792">
    <property type="entry name" value="PRC_RimM"/>
</dbReference>
<organism evidence="8 9">
    <name type="scientific">Porphyromonas crevioricanis</name>
    <dbReference type="NCBI Taxonomy" id="393921"/>
    <lineage>
        <taxon>Bacteria</taxon>
        <taxon>Pseudomonadati</taxon>
        <taxon>Bacteroidota</taxon>
        <taxon>Bacteroidia</taxon>
        <taxon>Bacteroidales</taxon>
        <taxon>Porphyromonadaceae</taxon>
        <taxon>Porphyromonas</taxon>
    </lineage>
</organism>
<dbReference type="GO" id="GO:0042274">
    <property type="term" value="P:ribosomal small subunit biogenesis"/>
    <property type="evidence" value="ECO:0007669"/>
    <property type="project" value="UniProtKB-UniRule"/>
</dbReference>
<dbReference type="InterPro" id="IPR011961">
    <property type="entry name" value="RimM"/>
</dbReference>
<evidence type="ECO:0000256" key="4">
    <source>
        <dbReference type="ARBA" id="ARBA00023186"/>
    </source>
</evidence>
<feature type="domain" description="Ribosome maturation factor RimM PRC barrel" evidence="7">
    <location>
        <begin position="118"/>
        <end position="186"/>
    </location>
</feature>
<dbReference type="RefSeq" id="WP_036887583.1">
    <property type="nucleotide sequence ID" value="NZ_LS483447.1"/>
</dbReference>
<comment type="similarity">
    <text evidence="5">Belongs to the RimM family.</text>
</comment>
<dbReference type="NCBIfam" id="TIGR02273">
    <property type="entry name" value="16S_RimM"/>
    <property type="match status" value="1"/>
</dbReference>
<comment type="subunit">
    <text evidence="5">Binds ribosomal protein uS19.</text>
</comment>
<comment type="function">
    <text evidence="5">An accessory protein needed during the final step in the assembly of 30S ribosomal subunit, possibly for assembly of the head region. Essential for efficient processing of 16S rRNA. May be needed both before and after RbfA during the maturation of 16S rRNA. It has affinity for free ribosomal 30S subunits but not for 70S ribosomes.</text>
</comment>
<dbReference type="GO" id="GO:0005737">
    <property type="term" value="C:cytoplasm"/>
    <property type="evidence" value="ECO:0007669"/>
    <property type="project" value="UniProtKB-SubCell"/>
</dbReference>
<dbReference type="GO" id="GO:0005840">
    <property type="term" value="C:ribosome"/>
    <property type="evidence" value="ECO:0007669"/>
    <property type="project" value="InterPro"/>
</dbReference>
<keyword evidence="1 5" id="KW-0963">Cytoplasm</keyword>
<evidence type="ECO:0000259" key="7">
    <source>
        <dbReference type="Pfam" id="PF24986"/>
    </source>
</evidence>
<keyword evidence="2 5" id="KW-0690">Ribosome biogenesis</keyword>
<evidence type="ECO:0000259" key="6">
    <source>
        <dbReference type="Pfam" id="PF01782"/>
    </source>
</evidence>
<dbReference type="AlphaFoldDB" id="A0A0A2FJ16"/>
<dbReference type="EMBL" id="LS483447">
    <property type="protein sequence ID" value="SQH73302.1"/>
    <property type="molecule type" value="Genomic_DNA"/>
</dbReference>
<dbReference type="eggNOG" id="COG0806">
    <property type="taxonomic scope" value="Bacteria"/>
</dbReference>
<reference evidence="8 9" key="1">
    <citation type="submission" date="2018-06" db="EMBL/GenBank/DDBJ databases">
        <authorList>
            <consortium name="Pathogen Informatics"/>
            <person name="Doyle S."/>
        </authorList>
    </citation>
    <scope>NUCLEOTIDE SEQUENCE [LARGE SCALE GENOMIC DNA]</scope>
    <source>
        <strain evidence="8 9">NCTC12858</strain>
    </source>
</reference>
<evidence type="ECO:0000313" key="8">
    <source>
        <dbReference type="EMBL" id="SQH73302.1"/>
    </source>
</evidence>
<evidence type="ECO:0000256" key="3">
    <source>
        <dbReference type="ARBA" id="ARBA00022552"/>
    </source>
</evidence>
<keyword evidence="3 5" id="KW-0698">rRNA processing</keyword>
<dbReference type="Gene3D" id="2.40.30.60">
    <property type="entry name" value="RimM"/>
    <property type="match status" value="1"/>
</dbReference>
<proteinExistence type="inferred from homology"/>
<accession>A0A0A2FJ16</accession>
<dbReference type="Gene3D" id="2.30.30.240">
    <property type="entry name" value="PRC-barrel domain"/>
    <property type="match status" value="1"/>
</dbReference>
<evidence type="ECO:0000256" key="2">
    <source>
        <dbReference type="ARBA" id="ARBA00022517"/>
    </source>
</evidence>
<dbReference type="GO" id="GO:0043022">
    <property type="term" value="F:ribosome binding"/>
    <property type="evidence" value="ECO:0007669"/>
    <property type="project" value="InterPro"/>
</dbReference>